<dbReference type="InterPro" id="IPR011047">
    <property type="entry name" value="Quinoprotein_ADH-like_sf"/>
</dbReference>
<dbReference type="PANTHER" id="PTHR44394:SF1">
    <property type="entry name" value="BETA-ALANINE-ACTIVATING ENZYME"/>
    <property type="match status" value="1"/>
</dbReference>
<keyword evidence="4" id="KW-1185">Reference proteome</keyword>
<proteinExistence type="predicted"/>
<dbReference type="Gene3D" id="2.130.10.10">
    <property type="entry name" value="YVTN repeat-like/Quinoprotein amine dehydrogenase"/>
    <property type="match status" value="1"/>
</dbReference>
<evidence type="ECO:0000313" key="4">
    <source>
        <dbReference type="Proteomes" id="UP001432027"/>
    </source>
</evidence>
<dbReference type="Proteomes" id="UP001432027">
    <property type="component" value="Unassembled WGS sequence"/>
</dbReference>
<reference evidence="3" key="1">
    <citation type="submission" date="2023-10" db="EMBL/GenBank/DDBJ databases">
        <title>Genome assembly of Pristionchus species.</title>
        <authorList>
            <person name="Yoshida K."/>
            <person name="Sommer R.J."/>
        </authorList>
    </citation>
    <scope>NUCLEOTIDE SEQUENCE</scope>
    <source>
        <strain evidence="3">RS0144</strain>
    </source>
</reference>
<evidence type="ECO:0008006" key="5">
    <source>
        <dbReference type="Google" id="ProtNLM"/>
    </source>
</evidence>
<evidence type="ECO:0000259" key="2">
    <source>
        <dbReference type="Pfam" id="PF13570"/>
    </source>
</evidence>
<accession>A0AAV5T5B4</accession>
<evidence type="ECO:0000259" key="1">
    <source>
        <dbReference type="Pfam" id="PF00501"/>
    </source>
</evidence>
<dbReference type="InterPro" id="IPR042099">
    <property type="entry name" value="ANL_N_sf"/>
</dbReference>
<organism evidence="3 4">
    <name type="scientific">Pristionchus entomophagus</name>
    <dbReference type="NCBI Taxonomy" id="358040"/>
    <lineage>
        <taxon>Eukaryota</taxon>
        <taxon>Metazoa</taxon>
        <taxon>Ecdysozoa</taxon>
        <taxon>Nematoda</taxon>
        <taxon>Chromadorea</taxon>
        <taxon>Rhabditida</taxon>
        <taxon>Rhabditina</taxon>
        <taxon>Diplogasteromorpha</taxon>
        <taxon>Diplogasteroidea</taxon>
        <taxon>Neodiplogasteridae</taxon>
        <taxon>Pristionchus</taxon>
    </lineage>
</organism>
<dbReference type="GO" id="GO:0043041">
    <property type="term" value="P:amino acid activation for nonribosomal peptide biosynthetic process"/>
    <property type="evidence" value="ECO:0007669"/>
    <property type="project" value="TreeGrafter"/>
</dbReference>
<protein>
    <recommendedName>
        <fullName evidence="5">AMP-binding protein</fullName>
    </recommendedName>
</protein>
<sequence length="892" mass="98944">MPWSIEPSTLRLTVLDERGEEKETLGGEEIEKEVSSMATVFATVPVDSLISLRMGSRKETLLAMIALFRRGTPFIVVRSDSPTPTRWSMEKGREMVENEGKELDRLEPRIAYSIYTSGTTGARKRVDVPSECIRLNVEDFKRRFSFSSSSSPHSILLCTSFHFDPSMIDVLLWATTPGTHLILLEREAAMAPGALPVALKRGAVTFIQLCPSLLSRCPLSSLQQLLQPRSQLRVLLLGGESFPLHLINFIRHPDCPTRIYDVYGITEVSCWATVAEVPHCATTVTLGEPIDGTEIMVDGERRLLIGGERRRCLVDGLREGEWTDSGDRVELAEGGRGWRIVGREGDEVKLHGVRVNLAHAARQLGGIYADSARFAKFVVYRSDFLVLFVQGDASMEEVDSVLPPGLSVHHIERIDEVPLNSSGKADSRALLSLLERLSVADENTLREELKRIGISSPLNEDCTLAEMGLDSAGMLRLAFALDNEVCTKMILGGDAKIGQLMRVMRGASSSFYTGIRWPERITVQLRGGDQRSNDGDQRSAVKERWSHPMEKCVDAAPLIIQRPDGYLVVIGSHSGLVVCLEEKEGAPATLKWSGRMSHRVETFAVEGEEGRIAFCSYDGVVTCFDVETGEEWWRYECEANVRGGLVADREFIYIGDYEGRLHKIDVTKRRLMWRTLVCGAMRAPPTVEGRWAATVSIQGATSVVDTETGSIVWRNEGRQRPIFASGLFLRYGSRTENLITVDVDGHAQVRSVETGEEIQSISIDERVFTTPLQVESNIILATASDAGKSSSVLILSDNLRPLKRIDFFSSITVSIYHTPIVREQSIMMMTSSGMLITVPLRVLIYVNIDGRSVISNQLLPYGGPPIFSPPRFVRNDEIVIGTRDDTVVSLIL</sequence>
<dbReference type="SMART" id="SM00564">
    <property type="entry name" value="PQQ"/>
    <property type="match status" value="2"/>
</dbReference>
<feature type="non-terminal residue" evidence="3">
    <location>
        <position position="892"/>
    </location>
</feature>
<dbReference type="InterPro" id="IPR018391">
    <property type="entry name" value="PQQ_b-propeller_rpt"/>
</dbReference>
<feature type="domain" description="Pyrrolo-quinoline quinone repeat" evidence="2">
    <location>
        <begin position="549"/>
        <end position="890"/>
    </location>
</feature>
<dbReference type="SUPFAM" id="SSF56801">
    <property type="entry name" value="Acetyl-CoA synthetase-like"/>
    <property type="match status" value="1"/>
</dbReference>
<dbReference type="Pfam" id="PF13570">
    <property type="entry name" value="Beta-prop_ACSF4"/>
    <property type="match status" value="1"/>
</dbReference>
<dbReference type="InterPro" id="IPR002372">
    <property type="entry name" value="PQQ_rpt_dom"/>
</dbReference>
<dbReference type="EMBL" id="BTSX01000003">
    <property type="protein sequence ID" value="GMS90295.1"/>
    <property type="molecule type" value="Genomic_DNA"/>
</dbReference>
<dbReference type="Gene3D" id="3.40.50.12780">
    <property type="entry name" value="N-terminal domain of ligase-like"/>
    <property type="match status" value="1"/>
</dbReference>
<dbReference type="InterPro" id="IPR000873">
    <property type="entry name" value="AMP-dep_synth/lig_dom"/>
</dbReference>
<feature type="domain" description="AMP-dependent synthetase/ligase" evidence="1">
    <location>
        <begin position="102"/>
        <end position="297"/>
    </location>
</feature>
<dbReference type="PANTHER" id="PTHR44394">
    <property type="entry name" value="BETA-ALANINE-ACTIVATING ENZYME"/>
    <property type="match status" value="1"/>
</dbReference>
<dbReference type="InterPro" id="IPR052091">
    <property type="entry name" value="Beta-ala_Activ/Resist"/>
</dbReference>
<name>A0AAV5T5B4_9BILA</name>
<evidence type="ECO:0000313" key="3">
    <source>
        <dbReference type="EMBL" id="GMS90295.1"/>
    </source>
</evidence>
<dbReference type="SUPFAM" id="SSF50998">
    <property type="entry name" value="Quinoprotein alcohol dehydrogenase-like"/>
    <property type="match status" value="1"/>
</dbReference>
<dbReference type="AlphaFoldDB" id="A0AAV5T5B4"/>
<comment type="caution">
    <text evidence="3">The sequence shown here is derived from an EMBL/GenBank/DDBJ whole genome shotgun (WGS) entry which is preliminary data.</text>
</comment>
<gene>
    <name evidence="3" type="ORF">PENTCL1PPCAC_12470</name>
</gene>
<dbReference type="InterPro" id="IPR015943">
    <property type="entry name" value="WD40/YVTN_repeat-like_dom_sf"/>
</dbReference>
<dbReference type="Pfam" id="PF00501">
    <property type="entry name" value="AMP-binding"/>
    <property type="match status" value="1"/>
</dbReference>